<dbReference type="Proteomes" id="UP000002058">
    <property type="component" value="Unassembled WGS sequence"/>
</dbReference>
<dbReference type="RefSeq" id="XP_002541864.1">
    <property type="nucleotide sequence ID" value="XM_002541818.1"/>
</dbReference>
<protein>
    <submittedName>
        <fullName evidence="2">Uncharacterized protein</fullName>
    </submittedName>
</protein>
<dbReference type="GeneID" id="8442709"/>
<proteinExistence type="predicted"/>
<evidence type="ECO:0000256" key="1">
    <source>
        <dbReference type="SAM" id="MobiDB-lite"/>
    </source>
</evidence>
<dbReference type="VEuPathDB" id="FungiDB:UREG_01380"/>
<sequence length="60" mass="6712">MGKIMAEAGKAAMRGWEKRQRVRQPTSSPEERITMSQGHRFWMSATGLNQLNANSFAADS</sequence>
<evidence type="ECO:0000313" key="2">
    <source>
        <dbReference type="EMBL" id="EEP76531.1"/>
    </source>
</evidence>
<name>C4JHL7_UNCRE</name>
<reference evidence="3" key="1">
    <citation type="journal article" date="2009" name="Genome Res.">
        <title>Comparative genomic analyses of the human fungal pathogens Coccidioides and their relatives.</title>
        <authorList>
            <person name="Sharpton T.J."/>
            <person name="Stajich J.E."/>
            <person name="Rounsley S.D."/>
            <person name="Gardner M.J."/>
            <person name="Wortman J.R."/>
            <person name="Jordar V.S."/>
            <person name="Maiti R."/>
            <person name="Kodira C.D."/>
            <person name="Neafsey D.E."/>
            <person name="Zeng Q."/>
            <person name="Hung C.-Y."/>
            <person name="McMahan C."/>
            <person name="Muszewska A."/>
            <person name="Grynberg M."/>
            <person name="Mandel M.A."/>
            <person name="Kellner E.M."/>
            <person name="Barker B.M."/>
            <person name="Galgiani J.N."/>
            <person name="Orbach M.J."/>
            <person name="Kirkland T.N."/>
            <person name="Cole G.T."/>
            <person name="Henn M.R."/>
            <person name="Birren B.W."/>
            <person name="Taylor J.W."/>
        </authorList>
    </citation>
    <scope>NUCLEOTIDE SEQUENCE [LARGE SCALE GENOMIC DNA]</scope>
    <source>
        <strain evidence="3">UAMH 1704</strain>
    </source>
</reference>
<evidence type="ECO:0000313" key="3">
    <source>
        <dbReference type="Proteomes" id="UP000002058"/>
    </source>
</evidence>
<dbReference type="HOGENOM" id="CLU_2943573_0_0_1"/>
<dbReference type="AlphaFoldDB" id="C4JHL7"/>
<keyword evidence="3" id="KW-1185">Reference proteome</keyword>
<organism evidence="2 3">
    <name type="scientific">Uncinocarpus reesii (strain UAMH 1704)</name>
    <dbReference type="NCBI Taxonomy" id="336963"/>
    <lineage>
        <taxon>Eukaryota</taxon>
        <taxon>Fungi</taxon>
        <taxon>Dikarya</taxon>
        <taxon>Ascomycota</taxon>
        <taxon>Pezizomycotina</taxon>
        <taxon>Eurotiomycetes</taxon>
        <taxon>Eurotiomycetidae</taxon>
        <taxon>Onygenales</taxon>
        <taxon>Onygenaceae</taxon>
        <taxon>Uncinocarpus</taxon>
    </lineage>
</organism>
<dbReference type="KEGG" id="ure:UREG_01380"/>
<gene>
    <name evidence="2" type="ORF">UREG_01380</name>
</gene>
<accession>C4JHL7</accession>
<dbReference type="InParanoid" id="C4JHL7"/>
<feature type="region of interest" description="Disordered" evidence="1">
    <location>
        <begin position="1"/>
        <end position="33"/>
    </location>
</feature>
<dbReference type="EMBL" id="CH476615">
    <property type="protein sequence ID" value="EEP76531.1"/>
    <property type="molecule type" value="Genomic_DNA"/>
</dbReference>